<dbReference type="Proteomes" id="UP001259832">
    <property type="component" value="Unassembled WGS sequence"/>
</dbReference>
<protein>
    <submittedName>
        <fullName evidence="1">Uncharacterized protein</fullName>
    </submittedName>
</protein>
<organism evidence="1 2">
    <name type="scientific">Phytophthora citrophthora</name>
    <dbReference type="NCBI Taxonomy" id="4793"/>
    <lineage>
        <taxon>Eukaryota</taxon>
        <taxon>Sar</taxon>
        <taxon>Stramenopiles</taxon>
        <taxon>Oomycota</taxon>
        <taxon>Peronosporomycetes</taxon>
        <taxon>Peronosporales</taxon>
        <taxon>Peronosporaceae</taxon>
        <taxon>Phytophthora</taxon>
    </lineage>
</organism>
<dbReference type="EMBL" id="JASMQC010000008">
    <property type="protein sequence ID" value="KAK1942885.1"/>
    <property type="molecule type" value="Genomic_DNA"/>
</dbReference>
<gene>
    <name evidence="1" type="ORF">P3T76_005522</name>
</gene>
<comment type="caution">
    <text evidence="1">The sequence shown here is derived from an EMBL/GenBank/DDBJ whole genome shotgun (WGS) entry which is preliminary data.</text>
</comment>
<evidence type="ECO:0000313" key="2">
    <source>
        <dbReference type="Proteomes" id="UP001259832"/>
    </source>
</evidence>
<reference evidence="1" key="1">
    <citation type="submission" date="2023-08" db="EMBL/GenBank/DDBJ databases">
        <title>Reference Genome Resource for the Citrus Pathogen Phytophthora citrophthora.</title>
        <authorList>
            <person name="Moller H."/>
            <person name="Coetzee B."/>
            <person name="Rose L.J."/>
            <person name="Van Niekerk J.M."/>
        </authorList>
    </citation>
    <scope>NUCLEOTIDE SEQUENCE</scope>
    <source>
        <strain evidence="1">STE-U-9442</strain>
    </source>
</reference>
<keyword evidence="2" id="KW-1185">Reference proteome</keyword>
<evidence type="ECO:0000313" key="1">
    <source>
        <dbReference type="EMBL" id="KAK1942885.1"/>
    </source>
</evidence>
<sequence length="142" mass="16665">MWRHMLDIFAVLPHDQIDPQGIEHVVALIKKALAEKESVYSEAKWIQFWAYFRRTWIVQIPPHLWNVRGIDKRIVNRTNNFLERYNRELNGSFSTPRPNLANFVGAIEKHSHYYVTLLEDIARGSARAPVHGDYFVPPEITL</sequence>
<proteinExistence type="predicted"/>
<accession>A0AAD9GQV1</accession>
<dbReference type="AlphaFoldDB" id="A0AAD9GQV1"/>
<name>A0AAD9GQV1_9STRA</name>